<comment type="similarity">
    <text evidence="3">Belongs to the TMEM163 family.</text>
</comment>
<keyword evidence="6" id="KW-0862">Zinc</keyword>
<keyword evidence="9 11" id="KW-0472">Membrane</keyword>
<sequence>MPAYRRLQQYAIAISIISIIYNGAEGGVSVGLGAESSSRSLVFFGIQSGIEVVSSAVVLWRFRNVAKPGEERDVVLSKGHLRVEKVGTWSIGILIALLALATEITAIVGLARHSEPDSSNASLIISASALVLMILIWLPKRTLAKRLDSSTMEGEATCSLSCIQITIVLFIGSLVFRLWKGGWWVDNATSIVLGLLFAREAWKMLTWVQDPSFNGGCCGGCSHNPPRLDRDAELAEQYRDLCECCHEKDECRSGDACKCETKESEETVQQSCQDEPVDDDCHDKCCSTKNDTKLPESGDRDSCC</sequence>
<dbReference type="GO" id="GO:0031901">
    <property type="term" value="C:early endosome membrane"/>
    <property type="evidence" value="ECO:0007669"/>
    <property type="project" value="UniProtKB-SubCell"/>
</dbReference>
<protein>
    <recommendedName>
        <fullName evidence="12">Cation efflux protein transmembrane domain-containing protein</fullName>
    </recommendedName>
</protein>
<dbReference type="Pfam" id="PF01545">
    <property type="entry name" value="Cation_efflux"/>
    <property type="match status" value="1"/>
</dbReference>
<evidence type="ECO:0000313" key="13">
    <source>
        <dbReference type="EMBL" id="OCB86293.1"/>
    </source>
</evidence>
<evidence type="ECO:0000256" key="5">
    <source>
        <dbReference type="ARBA" id="ARBA00022753"/>
    </source>
</evidence>
<keyword evidence="10" id="KW-0968">Cytoplasmic vesicle</keyword>
<evidence type="ECO:0000313" key="14">
    <source>
        <dbReference type="Proteomes" id="UP000757232"/>
    </source>
</evidence>
<keyword evidence="4 11" id="KW-0812">Transmembrane</keyword>
<dbReference type="PANTHER" id="PTHR31937">
    <property type="entry name" value="TRANSMEMBRANE PROTEIN 163"/>
    <property type="match status" value="1"/>
</dbReference>
<evidence type="ECO:0000256" key="9">
    <source>
        <dbReference type="ARBA" id="ARBA00023136"/>
    </source>
</evidence>
<dbReference type="GO" id="GO:0098771">
    <property type="term" value="P:inorganic ion homeostasis"/>
    <property type="evidence" value="ECO:0007669"/>
    <property type="project" value="UniProtKB-ARBA"/>
</dbReference>
<organism evidence="13 14">
    <name type="scientific">Sanghuangporus baumii</name>
    <name type="common">Phellinus baumii</name>
    <dbReference type="NCBI Taxonomy" id="108892"/>
    <lineage>
        <taxon>Eukaryota</taxon>
        <taxon>Fungi</taxon>
        <taxon>Dikarya</taxon>
        <taxon>Basidiomycota</taxon>
        <taxon>Agaricomycotina</taxon>
        <taxon>Agaricomycetes</taxon>
        <taxon>Hymenochaetales</taxon>
        <taxon>Hymenochaetaceae</taxon>
        <taxon>Sanghuangporus</taxon>
    </lineage>
</organism>
<dbReference type="GO" id="GO:0030003">
    <property type="term" value="P:intracellular monoatomic cation homeostasis"/>
    <property type="evidence" value="ECO:0007669"/>
    <property type="project" value="UniProtKB-ARBA"/>
</dbReference>
<comment type="caution">
    <text evidence="13">The sequence shown here is derived from an EMBL/GenBank/DDBJ whole genome shotgun (WGS) entry which is preliminary data.</text>
</comment>
<feature type="transmembrane region" description="Helical" evidence="11">
    <location>
        <begin position="121"/>
        <end position="138"/>
    </location>
</feature>
<keyword evidence="14" id="KW-1185">Reference proteome</keyword>
<evidence type="ECO:0000256" key="2">
    <source>
        <dbReference type="ARBA" id="ARBA00004644"/>
    </source>
</evidence>
<evidence type="ECO:0000256" key="6">
    <source>
        <dbReference type="ARBA" id="ARBA00022833"/>
    </source>
</evidence>
<evidence type="ECO:0000256" key="8">
    <source>
        <dbReference type="ARBA" id="ARBA00023018"/>
    </source>
</evidence>
<proteinExistence type="inferred from homology"/>
<evidence type="ECO:0000256" key="1">
    <source>
        <dbReference type="ARBA" id="ARBA00004146"/>
    </source>
</evidence>
<keyword evidence="8" id="KW-0770">Synapse</keyword>
<evidence type="ECO:0000256" key="4">
    <source>
        <dbReference type="ARBA" id="ARBA00022692"/>
    </source>
</evidence>
<dbReference type="Proteomes" id="UP000757232">
    <property type="component" value="Unassembled WGS sequence"/>
</dbReference>
<evidence type="ECO:0000256" key="10">
    <source>
        <dbReference type="ARBA" id="ARBA00023329"/>
    </source>
</evidence>
<name>A0A9Q5HUL9_SANBA</name>
<keyword evidence="7 11" id="KW-1133">Transmembrane helix</keyword>
<dbReference type="EMBL" id="LNZH02000203">
    <property type="protein sequence ID" value="OCB86293.1"/>
    <property type="molecule type" value="Genomic_DNA"/>
</dbReference>
<dbReference type="SUPFAM" id="SSF161111">
    <property type="entry name" value="Cation efflux protein transmembrane domain-like"/>
    <property type="match status" value="1"/>
</dbReference>
<feature type="transmembrane region" description="Helical" evidence="11">
    <location>
        <begin position="158"/>
        <end position="176"/>
    </location>
</feature>
<evidence type="ECO:0000259" key="12">
    <source>
        <dbReference type="Pfam" id="PF01545"/>
    </source>
</evidence>
<dbReference type="InterPro" id="IPR027469">
    <property type="entry name" value="Cation_efflux_TMD_sf"/>
</dbReference>
<dbReference type="PANTHER" id="PTHR31937:SF2">
    <property type="entry name" value="TRANSMEMBRANE PROTEIN 163"/>
    <property type="match status" value="1"/>
</dbReference>
<evidence type="ECO:0000256" key="7">
    <source>
        <dbReference type="ARBA" id="ARBA00022989"/>
    </source>
</evidence>
<dbReference type="GO" id="GO:0008324">
    <property type="term" value="F:monoatomic cation transmembrane transporter activity"/>
    <property type="evidence" value="ECO:0007669"/>
    <property type="project" value="InterPro"/>
</dbReference>
<dbReference type="OrthoDB" id="5980560at2759"/>
<dbReference type="AlphaFoldDB" id="A0A9Q5HUL9"/>
<feature type="transmembrane region" description="Helical" evidence="11">
    <location>
        <begin position="12"/>
        <end position="34"/>
    </location>
</feature>
<dbReference type="InterPro" id="IPR026765">
    <property type="entry name" value="Tmem163"/>
</dbReference>
<keyword evidence="5" id="KW-0967">Endosome</keyword>
<comment type="subcellular location">
    <subcellularLocation>
        <location evidence="2">Cytoplasmic vesicle</location>
        <location evidence="2">Secretory vesicle</location>
        <location evidence="2">Synaptic vesicle membrane</location>
        <topology evidence="2">Multi-pass membrane protein</topology>
    </subcellularLocation>
    <subcellularLocation>
        <location evidence="1">Early endosome membrane</location>
    </subcellularLocation>
</comment>
<dbReference type="Gene3D" id="1.20.1510.10">
    <property type="entry name" value="Cation efflux protein transmembrane domain"/>
    <property type="match status" value="1"/>
</dbReference>
<evidence type="ECO:0000256" key="11">
    <source>
        <dbReference type="SAM" id="Phobius"/>
    </source>
</evidence>
<feature type="domain" description="Cation efflux protein transmembrane" evidence="12">
    <location>
        <begin position="16"/>
        <end position="205"/>
    </location>
</feature>
<accession>A0A9Q5HUL9</accession>
<gene>
    <name evidence="13" type="ORF">A7U60_g6605</name>
</gene>
<evidence type="ECO:0000256" key="3">
    <source>
        <dbReference type="ARBA" id="ARBA00008731"/>
    </source>
</evidence>
<feature type="transmembrane region" description="Helical" evidence="11">
    <location>
        <begin position="86"/>
        <end position="109"/>
    </location>
</feature>
<reference evidence="13" key="1">
    <citation type="submission" date="2016-06" db="EMBL/GenBank/DDBJ databases">
        <title>Draft Genome sequence of the fungus Inonotus baumii.</title>
        <authorList>
            <person name="Zhu H."/>
            <person name="Lin W."/>
        </authorList>
    </citation>
    <scope>NUCLEOTIDE SEQUENCE</scope>
    <source>
        <strain evidence="13">821</strain>
    </source>
</reference>
<dbReference type="InterPro" id="IPR058533">
    <property type="entry name" value="Cation_efflux_TM"/>
</dbReference>